<sequence length="124" mass="14169">MGISHMHLYGYVHGDIHRNILAKLPSSFNHLSVEQFYEEYREPETVPITRRDGKLLPPSVPTKAVIPMYLTMDADDFNLHDAHVLLSEFGESYRPSSETRRVETATHHLQNGLQKGRCARRIAG</sequence>
<evidence type="ECO:0000313" key="2">
    <source>
        <dbReference type="Proteomes" id="UP001220256"/>
    </source>
</evidence>
<comment type="caution">
    <text evidence="1">The sequence shown here is derived from an EMBL/GenBank/DDBJ whole genome shotgun (WGS) entry which is preliminary data.</text>
</comment>
<gene>
    <name evidence="1" type="ORF">N7505_008563</name>
</gene>
<evidence type="ECO:0008006" key="3">
    <source>
        <dbReference type="Google" id="ProtNLM"/>
    </source>
</evidence>
<reference evidence="1 2" key="1">
    <citation type="journal article" date="2023" name="IMA Fungus">
        <title>Comparative genomic study of the Penicillium genus elucidates a diverse pangenome and 15 lateral gene transfer events.</title>
        <authorList>
            <person name="Petersen C."/>
            <person name="Sorensen T."/>
            <person name="Nielsen M.R."/>
            <person name="Sondergaard T.E."/>
            <person name="Sorensen J.L."/>
            <person name="Fitzpatrick D.A."/>
            <person name="Frisvad J.C."/>
            <person name="Nielsen K.L."/>
        </authorList>
    </citation>
    <scope>NUCLEOTIDE SEQUENCE [LARGE SCALE GENOMIC DNA]</scope>
    <source>
        <strain evidence="1 2">IBT 3361</strain>
    </source>
</reference>
<accession>A0ABQ8WA34</accession>
<keyword evidence="2" id="KW-1185">Reference proteome</keyword>
<dbReference type="Proteomes" id="UP001220256">
    <property type="component" value="Unassembled WGS sequence"/>
</dbReference>
<proteinExistence type="predicted"/>
<organism evidence="1 2">
    <name type="scientific">Penicillium chrysogenum</name>
    <name type="common">Penicillium notatum</name>
    <dbReference type="NCBI Taxonomy" id="5076"/>
    <lineage>
        <taxon>Eukaryota</taxon>
        <taxon>Fungi</taxon>
        <taxon>Dikarya</taxon>
        <taxon>Ascomycota</taxon>
        <taxon>Pezizomycotina</taxon>
        <taxon>Eurotiomycetes</taxon>
        <taxon>Eurotiomycetidae</taxon>
        <taxon>Eurotiales</taxon>
        <taxon>Aspergillaceae</taxon>
        <taxon>Penicillium</taxon>
        <taxon>Penicillium chrysogenum species complex</taxon>
    </lineage>
</organism>
<evidence type="ECO:0000313" key="1">
    <source>
        <dbReference type="EMBL" id="KAJ5261696.1"/>
    </source>
</evidence>
<protein>
    <recommendedName>
        <fullName evidence="3">Protein kinase domain-containing protein</fullName>
    </recommendedName>
</protein>
<name>A0ABQ8WA34_PENCH</name>
<dbReference type="EMBL" id="JAPVEB010000006">
    <property type="protein sequence ID" value="KAJ5261696.1"/>
    <property type="molecule type" value="Genomic_DNA"/>
</dbReference>